<protein>
    <submittedName>
        <fullName evidence="6">3-phenylpropionate/trans-cinnamate dioxygenase ferredoxin subunit</fullName>
    </submittedName>
</protein>
<keyword evidence="6" id="KW-0560">Oxidoreductase</keyword>
<keyword evidence="4" id="KW-0411">Iron-sulfur</keyword>
<sequence>MTFERVCALSELTEDEPRRVELDDVDVALIRTCGEVFAIFDECSHASIPLSEGEVDDCHVECWLHGSRFDLRTGKPDVLPATEPVPVYPVRIDGDDVLVDVANPLN</sequence>
<keyword evidence="2" id="KW-0479">Metal-binding</keyword>
<organism evidence="6 7">
    <name type="scientific">Nocardioides marmoribigeumensis</name>
    <dbReference type="NCBI Taxonomy" id="433649"/>
    <lineage>
        <taxon>Bacteria</taxon>
        <taxon>Bacillati</taxon>
        <taxon>Actinomycetota</taxon>
        <taxon>Actinomycetes</taxon>
        <taxon>Propionibacteriales</taxon>
        <taxon>Nocardioidaceae</taxon>
        <taxon>Nocardioides</taxon>
    </lineage>
</organism>
<evidence type="ECO:0000313" key="6">
    <source>
        <dbReference type="EMBL" id="MDR7364481.1"/>
    </source>
</evidence>
<evidence type="ECO:0000256" key="2">
    <source>
        <dbReference type="ARBA" id="ARBA00022723"/>
    </source>
</evidence>
<evidence type="ECO:0000313" key="7">
    <source>
        <dbReference type="Proteomes" id="UP001183648"/>
    </source>
</evidence>
<dbReference type="RefSeq" id="WP_310306171.1">
    <property type="nucleotide sequence ID" value="NZ_BAAAPS010000006.1"/>
</dbReference>
<reference evidence="6 7" key="1">
    <citation type="submission" date="2023-07" db="EMBL/GenBank/DDBJ databases">
        <title>Sequencing the genomes of 1000 actinobacteria strains.</title>
        <authorList>
            <person name="Klenk H.-P."/>
        </authorList>
    </citation>
    <scope>NUCLEOTIDE SEQUENCE [LARGE SCALE GENOMIC DNA]</scope>
    <source>
        <strain evidence="6 7">DSM 19426</strain>
    </source>
</reference>
<comment type="caution">
    <text evidence="6">The sequence shown here is derived from an EMBL/GenBank/DDBJ whole genome shotgun (WGS) entry which is preliminary data.</text>
</comment>
<dbReference type="Pfam" id="PF00355">
    <property type="entry name" value="Rieske"/>
    <property type="match status" value="1"/>
</dbReference>
<dbReference type="Gene3D" id="2.102.10.10">
    <property type="entry name" value="Rieske [2Fe-2S] iron-sulphur domain"/>
    <property type="match status" value="1"/>
</dbReference>
<name>A0ABU2C1G5_9ACTN</name>
<keyword evidence="3" id="KW-0408">Iron</keyword>
<dbReference type="CDD" id="cd03528">
    <property type="entry name" value="Rieske_RO_ferredoxin"/>
    <property type="match status" value="1"/>
</dbReference>
<feature type="domain" description="Rieske" evidence="5">
    <location>
        <begin position="4"/>
        <end position="99"/>
    </location>
</feature>
<accession>A0ABU2C1G5</accession>
<dbReference type="GO" id="GO:0051213">
    <property type="term" value="F:dioxygenase activity"/>
    <property type="evidence" value="ECO:0007669"/>
    <property type="project" value="UniProtKB-KW"/>
</dbReference>
<dbReference type="PANTHER" id="PTHR21496">
    <property type="entry name" value="FERREDOXIN-RELATED"/>
    <property type="match status" value="1"/>
</dbReference>
<keyword evidence="7" id="KW-1185">Reference proteome</keyword>
<dbReference type="InterPro" id="IPR036922">
    <property type="entry name" value="Rieske_2Fe-2S_sf"/>
</dbReference>
<evidence type="ECO:0000256" key="3">
    <source>
        <dbReference type="ARBA" id="ARBA00023004"/>
    </source>
</evidence>
<dbReference type="Proteomes" id="UP001183648">
    <property type="component" value="Unassembled WGS sequence"/>
</dbReference>
<evidence type="ECO:0000256" key="4">
    <source>
        <dbReference type="ARBA" id="ARBA00023014"/>
    </source>
</evidence>
<evidence type="ECO:0000259" key="5">
    <source>
        <dbReference type="PROSITE" id="PS51296"/>
    </source>
</evidence>
<gene>
    <name evidence="6" type="ORF">J2S63_004034</name>
</gene>
<evidence type="ECO:0000256" key="1">
    <source>
        <dbReference type="ARBA" id="ARBA00022714"/>
    </source>
</evidence>
<dbReference type="InterPro" id="IPR017941">
    <property type="entry name" value="Rieske_2Fe-2S"/>
</dbReference>
<dbReference type="PANTHER" id="PTHR21496:SF23">
    <property type="entry name" value="3-PHENYLPROPIONATE_CINNAMIC ACID DIOXYGENASE FERREDOXIN SUBUNIT"/>
    <property type="match status" value="1"/>
</dbReference>
<dbReference type="EMBL" id="JAVDYG010000001">
    <property type="protein sequence ID" value="MDR7364481.1"/>
    <property type="molecule type" value="Genomic_DNA"/>
</dbReference>
<proteinExistence type="predicted"/>
<keyword evidence="6" id="KW-0223">Dioxygenase</keyword>
<dbReference type="SUPFAM" id="SSF50022">
    <property type="entry name" value="ISP domain"/>
    <property type="match status" value="1"/>
</dbReference>
<keyword evidence="1" id="KW-0001">2Fe-2S</keyword>
<dbReference type="PROSITE" id="PS51296">
    <property type="entry name" value="RIESKE"/>
    <property type="match status" value="1"/>
</dbReference>